<dbReference type="InterPro" id="IPR016890">
    <property type="entry name" value="UCP028520"/>
</dbReference>
<keyword evidence="5" id="KW-1185">Reference proteome</keyword>
<accession>A0A7X3S5Q1</accession>
<dbReference type="Gene3D" id="3.40.630.30">
    <property type="match status" value="1"/>
</dbReference>
<dbReference type="Pfam" id="PF00583">
    <property type="entry name" value="Acetyltransf_1"/>
    <property type="match status" value="1"/>
</dbReference>
<evidence type="ECO:0000259" key="3">
    <source>
        <dbReference type="PROSITE" id="PS51186"/>
    </source>
</evidence>
<dbReference type="PROSITE" id="PS51186">
    <property type="entry name" value="GNAT"/>
    <property type="match status" value="1"/>
</dbReference>
<sequence>MLSINEAAVPGVNSLKTQELADLIAMSASTLVAEREGRPAGFVLCLNETADYDSRNFLWLKQKFERFFYVDRIAVSPDARGLGLGEKLYEALIAKIGPEGAKAGAPLTCEVNERPPNPGSLRFHKRLGFLEVGQQDLGDKAVVYLAHELYPALAAAAENA</sequence>
<evidence type="ECO:0000256" key="1">
    <source>
        <dbReference type="ARBA" id="ARBA00022679"/>
    </source>
</evidence>
<dbReference type="EMBL" id="WUMV01000001">
    <property type="protein sequence ID" value="MXN63392.1"/>
    <property type="molecule type" value="Genomic_DNA"/>
</dbReference>
<dbReference type="PANTHER" id="PTHR43877:SF2">
    <property type="entry name" value="AMINOALKYLPHOSPHONATE N-ACETYLTRANSFERASE-RELATED"/>
    <property type="match status" value="1"/>
</dbReference>
<dbReference type="PIRSF" id="PIRSF028520">
    <property type="entry name" value="UCP028520"/>
    <property type="match status" value="1"/>
</dbReference>
<name>A0A7X3S5Q1_9HYPH</name>
<protein>
    <submittedName>
        <fullName evidence="4">GNAT family N-acetyltransferase</fullName>
    </submittedName>
</protein>
<evidence type="ECO:0000256" key="2">
    <source>
        <dbReference type="ARBA" id="ARBA00023315"/>
    </source>
</evidence>
<dbReference type="InterPro" id="IPR016181">
    <property type="entry name" value="Acyl_CoA_acyltransferase"/>
</dbReference>
<dbReference type="AlphaFoldDB" id="A0A7X3S5Q1"/>
<gene>
    <name evidence="4" type="ORF">GR183_00615</name>
</gene>
<dbReference type="InterPro" id="IPR050832">
    <property type="entry name" value="Bact_Acetyltransf"/>
</dbReference>
<comment type="caution">
    <text evidence="4">The sequence shown here is derived from an EMBL/GenBank/DDBJ whole genome shotgun (WGS) entry which is preliminary data.</text>
</comment>
<reference evidence="4 5" key="1">
    <citation type="submission" date="2019-12" db="EMBL/GenBank/DDBJ databases">
        <authorList>
            <person name="Li M."/>
        </authorList>
    </citation>
    <scope>NUCLEOTIDE SEQUENCE [LARGE SCALE GENOMIC DNA]</scope>
    <source>
        <strain evidence="4 5">GBMRC 2046</strain>
    </source>
</reference>
<dbReference type="GO" id="GO:0016747">
    <property type="term" value="F:acyltransferase activity, transferring groups other than amino-acyl groups"/>
    <property type="evidence" value="ECO:0007669"/>
    <property type="project" value="InterPro"/>
</dbReference>
<proteinExistence type="predicted"/>
<dbReference type="PANTHER" id="PTHR43877">
    <property type="entry name" value="AMINOALKYLPHOSPHONATE N-ACETYLTRANSFERASE-RELATED-RELATED"/>
    <property type="match status" value="1"/>
</dbReference>
<feature type="domain" description="N-acetyltransferase" evidence="3">
    <location>
        <begin position="1"/>
        <end position="150"/>
    </location>
</feature>
<dbReference type="SUPFAM" id="SSF55729">
    <property type="entry name" value="Acyl-CoA N-acyltransferases (Nat)"/>
    <property type="match status" value="1"/>
</dbReference>
<organism evidence="4 5">
    <name type="scientific">Stappia sediminis</name>
    <dbReference type="NCBI Taxonomy" id="2692190"/>
    <lineage>
        <taxon>Bacteria</taxon>
        <taxon>Pseudomonadati</taxon>
        <taxon>Pseudomonadota</taxon>
        <taxon>Alphaproteobacteria</taxon>
        <taxon>Hyphomicrobiales</taxon>
        <taxon>Stappiaceae</taxon>
        <taxon>Stappia</taxon>
    </lineage>
</organism>
<evidence type="ECO:0000313" key="4">
    <source>
        <dbReference type="EMBL" id="MXN63392.1"/>
    </source>
</evidence>
<keyword evidence="2" id="KW-0012">Acyltransferase</keyword>
<dbReference type="Proteomes" id="UP000433101">
    <property type="component" value="Unassembled WGS sequence"/>
</dbReference>
<keyword evidence="1 4" id="KW-0808">Transferase</keyword>
<dbReference type="InterPro" id="IPR000182">
    <property type="entry name" value="GNAT_dom"/>
</dbReference>
<dbReference type="CDD" id="cd04301">
    <property type="entry name" value="NAT_SF"/>
    <property type="match status" value="1"/>
</dbReference>
<evidence type="ECO:0000313" key="5">
    <source>
        <dbReference type="Proteomes" id="UP000433101"/>
    </source>
</evidence>